<evidence type="ECO:0000313" key="3">
    <source>
        <dbReference type="Proteomes" id="UP000027222"/>
    </source>
</evidence>
<accession>A0A067SE14</accession>
<dbReference type="Proteomes" id="UP000027222">
    <property type="component" value="Unassembled WGS sequence"/>
</dbReference>
<protein>
    <submittedName>
        <fullName evidence="2">Uncharacterized protein</fullName>
    </submittedName>
</protein>
<feature type="compositionally biased region" description="Acidic residues" evidence="1">
    <location>
        <begin position="143"/>
        <end position="160"/>
    </location>
</feature>
<evidence type="ECO:0000313" key="2">
    <source>
        <dbReference type="EMBL" id="KDR64988.1"/>
    </source>
</evidence>
<organism evidence="2 3">
    <name type="scientific">Galerina marginata (strain CBS 339.88)</name>
    <dbReference type="NCBI Taxonomy" id="685588"/>
    <lineage>
        <taxon>Eukaryota</taxon>
        <taxon>Fungi</taxon>
        <taxon>Dikarya</taxon>
        <taxon>Basidiomycota</taxon>
        <taxon>Agaricomycotina</taxon>
        <taxon>Agaricomycetes</taxon>
        <taxon>Agaricomycetidae</taxon>
        <taxon>Agaricales</taxon>
        <taxon>Agaricineae</taxon>
        <taxon>Strophariaceae</taxon>
        <taxon>Galerina</taxon>
    </lineage>
</organism>
<evidence type="ECO:0000256" key="1">
    <source>
        <dbReference type="SAM" id="MobiDB-lite"/>
    </source>
</evidence>
<feature type="region of interest" description="Disordered" evidence="1">
    <location>
        <begin position="139"/>
        <end position="189"/>
    </location>
</feature>
<proteinExistence type="predicted"/>
<gene>
    <name evidence="2" type="ORF">GALMADRAFT_149100</name>
</gene>
<reference evidence="3" key="1">
    <citation type="journal article" date="2014" name="Proc. Natl. Acad. Sci. U.S.A.">
        <title>Extensive sampling of basidiomycete genomes demonstrates inadequacy of the white-rot/brown-rot paradigm for wood decay fungi.</title>
        <authorList>
            <person name="Riley R."/>
            <person name="Salamov A.A."/>
            <person name="Brown D.W."/>
            <person name="Nagy L.G."/>
            <person name="Floudas D."/>
            <person name="Held B.W."/>
            <person name="Levasseur A."/>
            <person name="Lombard V."/>
            <person name="Morin E."/>
            <person name="Otillar R."/>
            <person name="Lindquist E.A."/>
            <person name="Sun H."/>
            <person name="LaButti K.M."/>
            <person name="Schmutz J."/>
            <person name="Jabbour D."/>
            <person name="Luo H."/>
            <person name="Baker S.E."/>
            <person name="Pisabarro A.G."/>
            <person name="Walton J.D."/>
            <person name="Blanchette R.A."/>
            <person name="Henrissat B."/>
            <person name="Martin F."/>
            <person name="Cullen D."/>
            <person name="Hibbett D.S."/>
            <person name="Grigoriev I.V."/>
        </authorList>
    </citation>
    <scope>NUCLEOTIDE SEQUENCE [LARGE SCALE GENOMIC DNA]</scope>
    <source>
        <strain evidence="3">CBS 339.88</strain>
    </source>
</reference>
<name>A0A067SE14_GALM3</name>
<dbReference type="AlphaFoldDB" id="A0A067SE14"/>
<sequence>MSSYIPILLPVSTYSLELDDLLTASFEELERTPIDRVTSVLWEQEILSKIGKDQLKFIGPIKTWLETSISMDVKSLLDSELLQFFVGNQLLQRYKPEDAIKYLVQLQCILDKMQFGTNKPQHHQFNFLEDITQQDFVAHEDSDSGDDSDEDDSDYEDDLDSGSSSFDPQSPPRKRQKQPQQTTNQSKMITPINFSVPPISFEAFNDMPILPRNADFWNQILQANPSFWKSKCLHWAALLDEAYALRKDTTLTHDHNELLYQNVLGVLREMRKVKRSLYSQEDWQEAVKSSQLPKSVELWSSRYMLLHCKASFSVSLIRRNRIIESLSLILYSWIPKEEILTWRPLDEIPEFTVCYFYFLA</sequence>
<dbReference type="HOGENOM" id="CLU_046441_0_0_1"/>
<keyword evidence="3" id="KW-1185">Reference proteome</keyword>
<dbReference type="EMBL" id="KL142606">
    <property type="protein sequence ID" value="KDR64988.1"/>
    <property type="molecule type" value="Genomic_DNA"/>
</dbReference>